<feature type="compositionally biased region" description="Basic and acidic residues" evidence="1">
    <location>
        <begin position="150"/>
        <end position="163"/>
    </location>
</feature>
<sequence length="170" mass="19266">MRSCRTEAEVLREGCVVLVAVQRVVCQRGWREFPDAATVYLVRKTDVQEFRNKWRRLPLIQAPAVCMTARDLGNCRTGTLTDGPQERRTISNCKTDLTPMSVRRLKWYLRGQELFREVPTDPESADEQLEGDFTTAFGPNDLLIAVIPSRDQKSQGERAKPDVAEATPVT</sequence>
<dbReference type="GeneID" id="22915135"/>
<dbReference type="AlphaFoldDB" id="A0A023AZV9"/>
<organism evidence="2 3">
    <name type="scientific">Gregarina niphandrodes</name>
    <name type="common">Septate eugregarine</name>
    <dbReference type="NCBI Taxonomy" id="110365"/>
    <lineage>
        <taxon>Eukaryota</taxon>
        <taxon>Sar</taxon>
        <taxon>Alveolata</taxon>
        <taxon>Apicomplexa</taxon>
        <taxon>Conoidasida</taxon>
        <taxon>Gregarinasina</taxon>
        <taxon>Eugregarinorida</taxon>
        <taxon>Gregarinidae</taxon>
        <taxon>Gregarina</taxon>
    </lineage>
</organism>
<name>A0A023AZV9_GRENI</name>
<reference evidence="2" key="1">
    <citation type="submission" date="2013-12" db="EMBL/GenBank/DDBJ databases">
        <authorList>
            <person name="Omoto C.K."/>
            <person name="Sibley D."/>
            <person name="Venepally P."/>
            <person name="Hadjithomas M."/>
            <person name="Karamycheva S."/>
            <person name="Brunk B."/>
            <person name="Roos D."/>
            <person name="Caler E."/>
            <person name="Lorenzi H."/>
        </authorList>
    </citation>
    <scope>NUCLEOTIDE SEQUENCE</scope>
</reference>
<feature type="region of interest" description="Disordered" evidence="1">
    <location>
        <begin position="148"/>
        <end position="170"/>
    </location>
</feature>
<evidence type="ECO:0000313" key="3">
    <source>
        <dbReference type="Proteomes" id="UP000019763"/>
    </source>
</evidence>
<gene>
    <name evidence="2" type="ORF">GNI_146090</name>
</gene>
<proteinExistence type="predicted"/>
<feature type="non-terminal residue" evidence="2">
    <location>
        <position position="170"/>
    </location>
</feature>
<dbReference type="EMBL" id="AFNH02001084">
    <property type="protein sequence ID" value="EZG44563.1"/>
    <property type="molecule type" value="Genomic_DNA"/>
</dbReference>
<keyword evidence="3" id="KW-1185">Reference proteome</keyword>
<dbReference type="Proteomes" id="UP000019763">
    <property type="component" value="Unassembled WGS sequence"/>
</dbReference>
<dbReference type="RefSeq" id="XP_011134158.1">
    <property type="nucleotide sequence ID" value="XM_011135856.1"/>
</dbReference>
<protein>
    <submittedName>
        <fullName evidence="2">Uncharacterized protein</fullName>
    </submittedName>
</protein>
<comment type="caution">
    <text evidence="2">The sequence shown here is derived from an EMBL/GenBank/DDBJ whole genome shotgun (WGS) entry which is preliminary data.</text>
</comment>
<evidence type="ECO:0000313" key="2">
    <source>
        <dbReference type="EMBL" id="EZG44563.1"/>
    </source>
</evidence>
<dbReference type="VEuPathDB" id="CryptoDB:GNI_146090"/>
<evidence type="ECO:0000256" key="1">
    <source>
        <dbReference type="SAM" id="MobiDB-lite"/>
    </source>
</evidence>
<accession>A0A023AZV9</accession>